<evidence type="ECO:0000259" key="4">
    <source>
        <dbReference type="PROSITE" id="PS01124"/>
    </source>
</evidence>
<feature type="domain" description="HTH araC/xylS-type" evidence="4">
    <location>
        <begin position="198"/>
        <end position="296"/>
    </location>
</feature>
<dbReference type="InterPro" id="IPR018060">
    <property type="entry name" value="HTH_AraC"/>
</dbReference>
<dbReference type="InterPro" id="IPR009057">
    <property type="entry name" value="Homeodomain-like_sf"/>
</dbReference>
<dbReference type="Pfam" id="PF12833">
    <property type="entry name" value="HTH_18"/>
    <property type="match status" value="1"/>
</dbReference>
<dbReference type="SUPFAM" id="SSF46689">
    <property type="entry name" value="Homeodomain-like"/>
    <property type="match status" value="1"/>
</dbReference>
<name>A0A418MAZ1_9BACT</name>
<keyword evidence="1" id="KW-0805">Transcription regulation</keyword>
<keyword evidence="3" id="KW-0804">Transcription</keyword>
<keyword evidence="2" id="KW-0238">DNA-binding</keyword>
<reference evidence="5 6" key="1">
    <citation type="submission" date="2018-08" db="EMBL/GenBank/DDBJ databases">
        <title>Fibrisoma montanum sp. nov., isolated from Danxia mountain soil.</title>
        <authorList>
            <person name="Huang Y."/>
        </authorList>
    </citation>
    <scope>NUCLEOTIDE SEQUENCE [LARGE SCALE GENOMIC DNA]</scope>
    <source>
        <strain evidence="5 6">HYT19</strain>
    </source>
</reference>
<dbReference type="SMART" id="SM00342">
    <property type="entry name" value="HTH_ARAC"/>
    <property type="match status" value="1"/>
</dbReference>
<evidence type="ECO:0000313" key="6">
    <source>
        <dbReference type="Proteomes" id="UP000283523"/>
    </source>
</evidence>
<evidence type="ECO:0000256" key="1">
    <source>
        <dbReference type="ARBA" id="ARBA00023015"/>
    </source>
</evidence>
<dbReference type="PANTHER" id="PTHR43280:SF32">
    <property type="entry name" value="TRANSCRIPTIONAL REGULATORY PROTEIN"/>
    <property type="match status" value="1"/>
</dbReference>
<evidence type="ECO:0000256" key="3">
    <source>
        <dbReference type="ARBA" id="ARBA00023163"/>
    </source>
</evidence>
<dbReference type="RefSeq" id="WP_119667754.1">
    <property type="nucleotide sequence ID" value="NZ_QXED01000003.1"/>
</dbReference>
<dbReference type="Proteomes" id="UP000283523">
    <property type="component" value="Unassembled WGS sequence"/>
</dbReference>
<sequence length="298" mass="35274">MTPTIPYFETINEFLTAIQSRHRTINDTLFCLRLEDTFPHTVDVMPPFRKGFHFISLITDPGATQIGYDTTQIGNLTAFLVFQAPGHIYSWHRDRTAKGYLIYFRKECFRFFRPDFDEEFPFFNSLHTNFFPIRQDHYNTFAPLLDDVFAAYQRFPQPQQAPIAALKLLTVLYEFKTFVADLNQYEQRFVTPEQRLFRRFIQLINTYYLDKRTVEEYAELLNVTPHYLSELVKATTSQNALHFINQKLLHEAQILLRYTPNDIAEVAYQLNFSDPANFGRFFKKHTQKTPLAYRREGA</sequence>
<dbReference type="PANTHER" id="PTHR43280">
    <property type="entry name" value="ARAC-FAMILY TRANSCRIPTIONAL REGULATOR"/>
    <property type="match status" value="1"/>
</dbReference>
<dbReference type="GO" id="GO:0003700">
    <property type="term" value="F:DNA-binding transcription factor activity"/>
    <property type="evidence" value="ECO:0007669"/>
    <property type="project" value="InterPro"/>
</dbReference>
<evidence type="ECO:0000256" key="2">
    <source>
        <dbReference type="ARBA" id="ARBA00023125"/>
    </source>
</evidence>
<keyword evidence="6" id="KW-1185">Reference proteome</keyword>
<dbReference type="Gene3D" id="1.10.10.60">
    <property type="entry name" value="Homeodomain-like"/>
    <property type="match status" value="2"/>
</dbReference>
<dbReference type="PROSITE" id="PS01124">
    <property type="entry name" value="HTH_ARAC_FAMILY_2"/>
    <property type="match status" value="1"/>
</dbReference>
<accession>A0A418MAZ1</accession>
<dbReference type="GO" id="GO:0043565">
    <property type="term" value="F:sequence-specific DNA binding"/>
    <property type="evidence" value="ECO:0007669"/>
    <property type="project" value="InterPro"/>
</dbReference>
<evidence type="ECO:0000313" key="5">
    <source>
        <dbReference type="EMBL" id="RIV23539.1"/>
    </source>
</evidence>
<protein>
    <submittedName>
        <fullName evidence="5">AraC family transcriptional regulator</fullName>
    </submittedName>
</protein>
<dbReference type="OrthoDB" id="9793451at2"/>
<dbReference type="AlphaFoldDB" id="A0A418MAZ1"/>
<comment type="caution">
    <text evidence="5">The sequence shown here is derived from an EMBL/GenBank/DDBJ whole genome shotgun (WGS) entry which is preliminary data.</text>
</comment>
<dbReference type="EMBL" id="QXED01000003">
    <property type="protein sequence ID" value="RIV23539.1"/>
    <property type="molecule type" value="Genomic_DNA"/>
</dbReference>
<gene>
    <name evidence="5" type="ORF">DYU11_11150</name>
</gene>
<proteinExistence type="predicted"/>
<organism evidence="5 6">
    <name type="scientific">Fibrisoma montanum</name>
    <dbReference type="NCBI Taxonomy" id="2305895"/>
    <lineage>
        <taxon>Bacteria</taxon>
        <taxon>Pseudomonadati</taxon>
        <taxon>Bacteroidota</taxon>
        <taxon>Cytophagia</taxon>
        <taxon>Cytophagales</taxon>
        <taxon>Spirosomataceae</taxon>
        <taxon>Fibrisoma</taxon>
    </lineage>
</organism>